<organism evidence="3 4">
    <name type="scientific">Serinibacter arcticus</name>
    <dbReference type="NCBI Taxonomy" id="1655435"/>
    <lineage>
        <taxon>Bacteria</taxon>
        <taxon>Bacillati</taxon>
        <taxon>Actinomycetota</taxon>
        <taxon>Actinomycetes</taxon>
        <taxon>Micrococcales</taxon>
        <taxon>Beutenbergiaceae</taxon>
        <taxon>Serinibacter</taxon>
    </lineage>
</organism>
<dbReference type="AlphaFoldDB" id="A0A2U2A0A1"/>
<comment type="caution">
    <text evidence="3">The sequence shown here is derived from an EMBL/GenBank/DDBJ whole genome shotgun (WGS) entry which is preliminary data.</text>
</comment>
<feature type="region of interest" description="Disordered" evidence="1">
    <location>
        <begin position="1"/>
        <end position="30"/>
    </location>
</feature>
<reference evidence="3 4" key="1">
    <citation type="submission" date="2018-03" db="EMBL/GenBank/DDBJ databases">
        <title>Genome assembly of novel Miniimonas species PCH200.</title>
        <authorList>
            <person name="Thakur V."/>
            <person name="Kumar V."/>
            <person name="Singh D."/>
        </authorList>
    </citation>
    <scope>NUCLEOTIDE SEQUENCE [LARGE SCALE GENOMIC DNA]</scope>
    <source>
        <strain evidence="3 4">PCH200</strain>
    </source>
</reference>
<dbReference type="SUPFAM" id="SSF55166">
    <property type="entry name" value="Hedgehog/DD-peptidase"/>
    <property type="match status" value="1"/>
</dbReference>
<dbReference type="Pfam" id="PF02557">
    <property type="entry name" value="VanY"/>
    <property type="match status" value="1"/>
</dbReference>
<evidence type="ECO:0000313" key="4">
    <source>
        <dbReference type="Proteomes" id="UP000245166"/>
    </source>
</evidence>
<dbReference type="InterPro" id="IPR009045">
    <property type="entry name" value="Zn_M74/Hedgehog-like"/>
</dbReference>
<evidence type="ECO:0000256" key="1">
    <source>
        <dbReference type="SAM" id="MobiDB-lite"/>
    </source>
</evidence>
<dbReference type="Gene3D" id="3.30.1380.10">
    <property type="match status" value="1"/>
</dbReference>
<sequence length="159" mass="16782">MGRSGADGPAPAGPVPATTTPDVDDGGRGAVVPGAEGLDAELLARFDVAREAAAADGIELRITSGRRSAAEQQRLLDEAIARDGLDRARRTVLPPEVSAHVAGTAIDVGPREGAAWLEERSSEVGLCRTYENEWWHFELVGAVGERCPTMRADASHGWE</sequence>
<proteinExistence type="predicted"/>
<keyword evidence="4" id="KW-1185">Reference proteome</keyword>
<dbReference type="Proteomes" id="UP000245166">
    <property type="component" value="Unassembled WGS sequence"/>
</dbReference>
<dbReference type="GO" id="GO:0006508">
    <property type="term" value="P:proteolysis"/>
    <property type="evidence" value="ECO:0007669"/>
    <property type="project" value="InterPro"/>
</dbReference>
<protein>
    <submittedName>
        <fullName evidence="3">Peptidase M15</fullName>
    </submittedName>
</protein>
<dbReference type="EMBL" id="PYHR01000002">
    <property type="protein sequence ID" value="PWD52646.1"/>
    <property type="molecule type" value="Genomic_DNA"/>
</dbReference>
<accession>A0A2U2A0A1</accession>
<name>A0A2U2A0A1_9MICO</name>
<evidence type="ECO:0000259" key="2">
    <source>
        <dbReference type="Pfam" id="PF02557"/>
    </source>
</evidence>
<feature type="compositionally biased region" description="Low complexity" evidence="1">
    <location>
        <begin position="1"/>
        <end position="21"/>
    </location>
</feature>
<dbReference type="GO" id="GO:0008233">
    <property type="term" value="F:peptidase activity"/>
    <property type="evidence" value="ECO:0007669"/>
    <property type="project" value="InterPro"/>
</dbReference>
<feature type="domain" description="D-alanyl-D-alanine carboxypeptidase-like core" evidence="2">
    <location>
        <begin position="38"/>
        <end position="124"/>
    </location>
</feature>
<dbReference type="OrthoDB" id="3293184at2"/>
<evidence type="ECO:0000313" key="3">
    <source>
        <dbReference type="EMBL" id="PWD52646.1"/>
    </source>
</evidence>
<dbReference type="CDD" id="cd14846">
    <property type="entry name" value="Peptidase_M15_like"/>
    <property type="match status" value="1"/>
</dbReference>
<gene>
    <name evidence="3" type="ORF">C8046_17630</name>
</gene>
<dbReference type="InterPro" id="IPR003709">
    <property type="entry name" value="VanY-like_core_dom"/>
</dbReference>